<evidence type="ECO:0000313" key="3">
    <source>
        <dbReference type="Proteomes" id="UP000198341"/>
    </source>
</evidence>
<evidence type="ECO:0000256" key="1">
    <source>
        <dbReference type="SAM" id="MobiDB-lite"/>
    </source>
</evidence>
<evidence type="ECO:0008006" key="4">
    <source>
        <dbReference type="Google" id="ProtNLM"/>
    </source>
</evidence>
<dbReference type="OrthoDB" id="1916780at2759"/>
<feature type="compositionally biased region" description="Low complexity" evidence="1">
    <location>
        <begin position="67"/>
        <end position="77"/>
    </location>
</feature>
<accession>K8EGY0</accession>
<feature type="compositionally biased region" description="Basic and acidic residues" evidence="1">
    <location>
        <begin position="48"/>
        <end position="57"/>
    </location>
</feature>
<evidence type="ECO:0000313" key="2">
    <source>
        <dbReference type="EMBL" id="CCO17291.1"/>
    </source>
</evidence>
<dbReference type="STRING" id="41875.K8EGY0"/>
<feature type="region of interest" description="Disordered" evidence="1">
    <location>
        <begin position="43"/>
        <end position="77"/>
    </location>
</feature>
<dbReference type="AlphaFoldDB" id="K8EGY0"/>
<dbReference type="GeneID" id="19015451"/>
<dbReference type="EMBL" id="FO082273">
    <property type="protein sequence ID" value="CCO17291.1"/>
    <property type="molecule type" value="Genomic_DNA"/>
</dbReference>
<dbReference type="eggNOG" id="ENOG502QUTY">
    <property type="taxonomic scope" value="Eukaryota"/>
</dbReference>
<dbReference type="KEGG" id="bpg:Bathy06g04700"/>
<proteinExistence type="predicted"/>
<dbReference type="RefSeq" id="XP_007512691.1">
    <property type="nucleotide sequence ID" value="XM_007512629.1"/>
</dbReference>
<gene>
    <name evidence="2" type="ORF">Bathy06g04700</name>
</gene>
<dbReference type="Proteomes" id="UP000198341">
    <property type="component" value="Chromosome 6"/>
</dbReference>
<keyword evidence="3" id="KW-1185">Reference proteome</keyword>
<organism evidence="2 3">
    <name type="scientific">Bathycoccus prasinos</name>
    <dbReference type="NCBI Taxonomy" id="41875"/>
    <lineage>
        <taxon>Eukaryota</taxon>
        <taxon>Viridiplantae</taxon>
        <taxon>Chlorophyta</taxon>
        <taxon>Mamiellophyceae</taxon>
        <taxon>Mamiellales</taxon>
        <taxon>Bathycoccaceae</taxon>
        <taxon>Bathycoccus</taxon>
    </lineage>
</organism>
<reference evidence="2 3" key="1">
    <citation type="submission" date="2011-10" db="EMBL/GenBank/DDBJ databases">
        <authorList>
            <person name="Genoscope - CEA"/>
        </authorList>
    </citation>
    <scope>NUCLEOTIDE SEQUENCE [LARGE SCALE GENOMIC DNA]</scope>
    <source>
        <strain evidence="2 3">RCC 1105</strain>
    </source>
</reference>
<sequence length="341" mass="37788">MFQTLPSCELSSVSSLKVSTANARCNSGKQRGSVFLLFASSSSSSSSSERKDDDGEKISLSASPNEQHQQQKQIRSSSRRLMLSLTAASLPSIVSSTTLENTLCVSPVWSFKKKSVAHAGEENTDSSGQIIQNPKDLGDGFKRFYGEATSSSSYGGYGGSDNNFDKFKYYFEIPSNYEKDTVNKTEKSTNGTDARWVNPKDKKAEKAYCITLPGYTKLKEDRMGTFEDLALSDYTLQDAIYVVDGEPTITDRYIGKIEPDEEGKGGRPGQLYADYDLVGAESFGHIFATITVYGGRLYSLFVWVPPGGSVENGKRMRDSYRTIENVNQEQMKADMEFYRRS</sequence>
<protein>
    <recommendedName>
        <fullName evidence="4">PsbP C-terminal domain-containing protein</fullName>
    </recommendedName>
</protein>
<name>K8EGY0_9CHLO</name>